<accession>A0A0A9APB2</accession>
<dbReference type="AlphaFoldDB" id="A0A0A9APB2"/>
<reference evidence="2" key="2">
    <citation type="journal article" date="2015" name="Data Brief">
        <title>Shoot transcriptome of the giant reed, Arundo donax.</title>
        <authorList>
            <person name="Barrero R.A."/>
            <person name="Guerrero F.D."/>
            <person name="Moolhuijzen P."/>
            <person name="Goolsby J.A."/>
            <person name="Tidwell J."/>
            <person name="Bellgard S.E."/>
            <person name="Bellgard M.I."/>
        </authorList>
    </citation>
    <scope>NUCLEOTIDE SEQUENCE</scope>
    <source>
        <tissue evidence="2">Shoot tissue taken approximately 20 cm above the soil surface</tissue>
    </source>
</reference>
<dbReference type="EMBL" id="GBRH01247130">
    <property type="protein sequence ID" value="JAD50765.1"/>
    <property type="molecule type" value="Transcribed_RNA"/>
</dbReference>
<proteinExistence type="predicted"/>
<name>A0A0A9APB2_ARUDO</name>
<evidence type="ECO:0000313" key="2">
    <source>
        <dbReference type="EMBL" id="JAD50765.1"/>
    </source>
</evidence>
<evidence type="ECO:0000256" key="1">
    <source>
        <dbReference type="SAM" id="MobiDB-lite"/>
    </source>
</evidence>
<feature type="region of interest" description="Disordered" evidence="1">
    <location>
        <begin position="1"/>
        <end position="20"/>
    </location>
</feature>
<protein>
    <submittedName>
        <fullName evidence="2">Uncharacterized protein</fullName>
    </submittedName>
</protein>
<reference evidence="2" key="1">
    <citation type="submission" date="2014-09" db="EMBL/GenBank/DDBJ databases">
        <authorList>
            <person name="Magalhaes I.L.F."/>
            <person name="Oliveira U."/>
            <person name="Santos F.R."/>
            <person name="Vidigal T.H.D.A."/>
            <person name="Brescovit A.D."/>
            <person name="Santos A.J."/>
        </authorList>
    </citation>
    <scope>NUCLEOTIDE SEQUENCE</scope>
    <source>
        <tissue evidence="2">Shoot tissue taken approximately 20 cm above the soil surface</tissue>
    </source>
</reference>
<sequence length="37" mass="3883">MACSPRAAPRSGLSSAARARQPCAAPMLAPRMMLPWA</sequence>
<organism evidence="2">
    <name type="scientific">Arundo donax</name>
    <name type="common">Giant reed</name>
    <name type="synonym">Donax arundinaceus</name>
    <dbReference type="NCBI Taxonomy" id="35708"/>
    <lineage>
        <taxon>Eukaryota</taxon>
        <taxon>Viridiplantae</taxon>
        <taxon>Streptophyta</taxon>
        <taxon>Embryophyta</taxon>
        <taxon>Tracheophyta</taxon>
        <taxon>Spermatophyta</taxon>
        <taxon>Magnoliopsida</taxon>
        <taxon>Liliopsida</taxon>
        <taxon>Poales</taxon>
        <taxon>Poaceae</taxon>
        <taxon>PACMAD clade</taxon>
        <taxon>Arundinoideae</taxon>
        <taxon>Arundineae</taxon>
        <taxon>Arundo</taxon>
    </lineage>
</organism>